<dbReference type="Proteomes" id="UP000236569">
    <property type="component" value="Unassembled WGS sequence"/>
</dbReference>
<dbReference type="EMBL" id="BFAG01000001">
    <property type="protein sequence ID" value="GBF04402.1"/>
    <property type="molecule type" value="Genomic_DNA"/>
</dbReference>
<dbReference type="AlphaFoldDB" id="A0A2I9CS25"/>
<protein>
    <recommendedName>
        <fullName evidence="2">DUF7710 domain-containing protein</fullName>
    </recommendedName>
</protein>
<organism evidence="3 4">
    <name type="scientific">Deinococcus aerius</name>
    <dbReference type="NCBI Taxonomy" id="200253"/>
    <lineage>
        <taxon>Bacteria</taxon>
        <taxon>Thermotogati</taxon>
        <taxon>Deinococcota</taxon>
        <taxon>Deinococci</taxon>
        <taxon>Deinococcales</taxon>
        <taxon>Deinococcaceae</taxon>
        <taxon>Deinococcus</taxon>
    </lineage>
</organism>
<evidence type="ECO:0000259" key="2">
    <source>
        <dbReference type="Pfam" id="PF24819"/>
    </source>
</evidence>
<keyword evidence="4" id="KW-1185">Reference proteome</keyword>
<evidence type="ECO:0000313" key="4">
    <source>
        <dbReference type="Proteomes" id="UP000236569"/>
    </source>
</evidence>
<dbReference type="Pfam" id="PF24819">
    <property type="entry name" value="DUF7710"/>
    <property type="match status" value="1"/>
</dbReference>
<proteinExistence type="predicted"/>
<name>A0A2I9CS25_9DEIO</name>
<evidence type="ECO:0000256" key="1">
    <source>
        <dbReference type="SAM" id="MobiDB-lite"/>
    </source>
</evidence>
<evidence type="ECO:0000313" key="3">
    <source>
        <dbReference type="EMBL" id="GBF04402.1"/>
    </source>
</evidence>
<dbReference type="RefSeq" id="WP_201262702.1">
    <property type="nucleotide sequence ID" value="NZ_BFAG01000001.1"/>
</dbReference>
<accession>A0A2I9CS25</accession>
<feature type="region of interest" description="Disordered" evidence="1">
    <location>
        <begin position="76"/>
        <end position="98"/>
    </location>
</feature>
<comment type="caution">
    <text evidence="3">The sequence shown here is derived from an EMBL/GenBank/DDBJ whole genome shotgun (WGS) entry which is preliminary data.</text>
</comment>
<gene>
    <name evidence="3" type="ORF">DAERI_010574</name>
</gene>
<dbReference type="InterPro" id="IPR056127">
    <property type="entry name" value="DUF7710"/>
</dbReference>
<reference evidence="4" key="1">
    <citation type="submission" date="2018-01" db="EMBL/GenBank/DDBJ databases">
        <title>Draft Genome Sequence of the Radioresistant Bacterium Deinococcus aerius TR0125, Isolated from the Higher Atmosphere above Japan.</title>
        <authorList>
            <person name="Satoh K."/>
            <person name="Arai H."/>
            <person name="Sanzen T."/>
            <person name="Kawaguchi Y."/>
            <person name="Hayashi H."/>
            <person name="Yokobori S."/>
            <person name="Yamagishi A."/>
            <person name="Oono Y."/>
            <person name="Narumi I."/>
        </authorList>
    </citation>
    <scope>NUCLEOTIDE SEQUENCE [LARGE SCALE GENOMIC DNA]</scope>
    <source>
        <strain evidence="4">TR0125</strain>
    </source>
</reference>
<feature type="domain" description="DUF7710" evidence="2">
    <location>
        <begin position="8"/>
        <end position="88"/>
    </location>
</feature>
<sequence length="98" mass="11284">MPEDMPGVWVFMGLRAQHPAAVFTTLEKGEAWVRKHGLEGMLTWYPLDVSVFDWVVAKGKFRPKLHQQTPEFLAQFSSASQPHRHYENPEPPLTSDEH</sequence>